<proteinExistence type="inferred from homology"/>
<keyword evidence="4" id="KW-1185">Reference proteome</keyword>
<keyword evidence="2" id="KW-1003">Cell membrane</keyword>
<keyword evidence="2" id="KW-0472">Membrane</keyword>
<gene>
    <name evidence="3" type="ORF">J5N97_026238</name>
</gene>
<reference evidence="3" key="2">
    <citation type="journal article" date="2022" name="Hortic Res">
        <title>The genome of Dioscorea zingiberensis sheds light on the biosynthesis, origin and evolution of the medicinally important diosgenin saponins.</title>
        <authorList>
            <person name="Li Y."/>
            <person name="Tan C."/>
            <person name="Li Z."/>
            <person name="Guo J."/>
            <person name="Li S."/>
            <person name="Chen X."/>
            <person name="Wang C."/>
            <person name="Dai X."/>
            <person name="Yang H."/>
            <person name="Song W."/>
            <person name="Hou L."/>
            <person name="Xu J."/>
            <person name="Tong Z."/>
            <person name="Xu A."/>
            <person name="Yuan X."/>
            <person name="Wang W."/>
            <person name="Yang Q."/>
            <person name="Chen L."/>
            <person name="Sun Z."/>
            <person name="Wang K."/>
            <person name="Pan B."/>
            <person name="Chen J."/>
            <person name="Bao Y."/>
            <person name="Liu F."/>
            <person name="Qi X."/>
            <person name="Gang D.R."/>
            <person name="Wen J."/>
            <person name="Li J."/>
        </authorList>
    </citation>
    <scope>NUCLEOTIDE SEQUENCE</scope>
    <source>
        <strain evidence="3">Dzin_1.0</strain>
    </source>
</reference>
<dbReference type="GO" id="GO:0012505">
    <property type="term" value="C:endomembrane system"/>
    <property type="evidence" value="ECO:0007669"/>
    <property type="project" value="UniProtKB-SubCell"/>
</dbReference>
<dbReference type="OrthoDB" id="1733426at2759"/>
<comment type="caution">
    <text evidence="3">The sequence shown here is derived from an EMBL/GenBank/DDBJ whole genome shotgun (WGS) entry which is preliminary data.</text>
</comment>
<dbReference type="InterPro" id="IPR027705">
    <property type="entry name" value="Flotillin_fam"/>
</dbReference>
<dbReference type="AlphaFoldDB" id="A0A9D5H6L3"/>
<dbReference type="PANTHER" id="PTHR13806">
    <property type="entry name" value="FLOTILLIN-RELATED"/>
    <property type="match status" value="1"/>
</dbReference>
<reference evidence="3" key="1">
    <citation type="submission" date="2021-03" db="EMBL/GenBank/DDBJ databases">
        <authorList>
            <person name="Li Z."/>
            <person name="Yang C."/>
        </authorList>
    </citation>
    <scope>NUCLEOTIDE SEQUENCE</scope>
    <source>
        <strain evidence="3">Dzin_1.0</strain>
        <tissue evidence="3">Leaf</tissue>
    </source>
</reference>
<accession>A0A9D5H6L3</accession>
<evidence type="ECO:0000256" key="1">
    <source>
        <dbReference type="ARBA" id="ARBA00004308"/>
    </source>
</evidence>
<dbReference type="PANTHER" id="PTHR13806:SF31">
    <property type="entry name" value="FLOTILLIN-LIKE PROTEIN 1-RELATED"/>
    <property type="match status" value="1"/>
</dbReference>
<name>A0A9D5H6L3_9LILI</name>
<dbReference type="EMBL" id="JAGGNH010000008">
    <property type="protein sequence ID" value="KAJ0965100.1"/>
    <property type="molecule type" value="Genomic_DNA"/>
</dbReference>
<evidence type="ECO:0000256" key="2">
    <source>
        <dbReference type="RuleBase" id="RU366054"/>
    </source>
</evidence>
<organism evidence="3 4">
    <name type="scientific">Dioscorea zingiberensis</name>
    <dbReference type="NCBI Taxonomy" id="325984"/>
    <lineage>
        <taxon>Eukaryota</taxon>
        <taxon>Viridiplantae</taxon>
        <taxon>Streptophyta</taxon>
        <taxon>Embryophyta</taxon>
        <taxon>Tracheophyta</taxon>
        <taxon>Spermatophyta</taxon>
        <taxon>Magnoliopsida</taxon>
        <taxon>Liliopsida</taxon>
        <taxon>Dioscoreales</taxon>
        <taxon>Dioscoreaceae</taxon>
        <taxon>Dioscorea</taxon>
    </lineage>
</organism>
<protein>
    <recommendedName>
        <fullName evidence="2">Flotillin-like</fullName>
    </recommendedName>
</protein>
<dbReference type="InterPro" id="IPR036013">
    <property type="entry name" value="Band_7/SPFH_dom_sf"/>
</dbReference>
<dbReference type="Gene3D" id="3.30.479.30">
    <property type="entry name" value="Band 7 domain"/>
    <property type="match status" value="1"/>
</dbReference>
<comment type="subcellular location">
    <subcellularLocation>
        <location evidence="2">Cell membrane</location>
        <topology evidence="2">Lipid-anchor</topology>
    </subcellularLocation>
    <subcellularLocation>
        <location evidence="2">Membrane</location>
        <location evidence="2">Caveola</location>
    </subcellularLocation>
    <subcellularLocation>
        <location evidence="1">Endomembrane system</location>
    </subcellularLocation>
</comment>
<evidence type="ECO:0000313" key="3">
    <source>
        <dbReference type="EMBL" id="KAJ0965100.1"/>
    </source>
</evidence>
<evidence type="ECO:0000313" key="4">
    <source>
        <dbReference type="Proteomes" id="UP001085076"/>
    </source>
</evidence>
<comment type="similarity">
    <text evidence="2">Belongs to the band 7/mec-2 family. Flotillin subfamily.</text>
</comment>
<dbReference type="GO" id="GO:0005901">
    <property type="term" value="C:caveola"/>
    <property type="evidence" value="ECO:0007669"/>
    <property type="project" value="UniProtKB-SubCell"/>
</dbReference>
<sequence length="85" mass="9712">MTMEEIFKGTKSFKEEVFEKVQLELNQLGLLIYSWRREAAKWATCKATSTSSISARIHNHFEQFGATDRAAITSNIQPTTISTRE</sequence>
<dbReference type="Proteomes" id="UP001085076">
    <property type="component" value="Miscellaneous, Linkage group lg08"/>
</dbReference>